<accession>A0A381UN11</accession>
<proteinExistence type="predicted"/>
<feature type="non-terminal residue" evidence="1">
    <location>
        <position position="1"/>
    </location>
</feature>
<name>A0A381UN11_9ZZZZ</name>
<dbReference type="EMBL" id="UINC01006772">
    <property type="protein sequence ID" value="SVA29546.1"/>
    <property type="molecule type" value="Genomic_DNA"/>
</dbReference>
<organism evidence="1">
    <name type="scientific">marine metagenome</name>
    <dbReference type="NCBI Taxonomy" id="408172"/>
    <lineage>
        <taxon>unclassified sequences</taxon>
        <taxon>metagenomes</taxon>
        <taxon>ecological metagenomes</taxon>
    </lineage>
</organism>
<reference evidence="1" key="1">
    <citation type="submission" date="2018-05" db="EMBL/GenBank/DDBJ databases">
        <authorList>
            <person name="Lanie J.A."/>
            <person name="Ng W.-L."/>
            <person name="Kazmierczak K.M."/>
            <person name="Andrzejewski T.M."/>
            <person name="Davidsen T.M."/>
            <person name="Wayne K.J."/>
            <person name="Tettelin H."/>
            <person name="Glass J.I."/>
            <person name="Rusch D."/>
            <person name="Podicherti R."/>
            <person name="Tsui H.-C.T."/>
            <person name="Winkler M.E."/>
        </authorList>
    </citation>
    <scope>NUCLEOTIDE SEQUENCE</scope>
</reference>
<sequence>VTYWIKFVIFSKTINGVWPDEIVGFYISLKDKRFIIDITC</sequence>
<gene>
    <name evidence="1" type="ORF">METZ01_LOCUS82400</name>
</gene>
<evidence type="ECO:0000313" key="1">
    <source>
        <dbReference type="EMBL" id="SVA29546.1"/>
    </source>
</evidence>
<protein>
    <submittedName>
        <fullName evidence="1">Uncharacterized protein</fullName>
    </submittedName>
</protein>
<dbReference type="AlphaFoldDB" id="A0A381UN11"/>